<dbReference type="InterPro" id="IPR051055">
    <property type="entry name" value="PIF1_helicase"/>
</dbReference>
<dbReference type="GO" id="GO:0043139">
    <property type="term" value="F:5'-3' DNA helicase activity"/>
    <property type="evidence" value="ECO:0007669"/>
    <property type="project" value="UniProtKB-EC"/>
</dbReference>
<keyword evidence="1" id="KW-0347">Helicase</keyword>
<keyword evidence="6" id="KW-1185">Reference proteome</keyword>
<dbReference type="OrthoDB" id="432234at2759"/>
<comment type="cofactor">
    <cofactor evidence="1">
        <name>Mg(2+)</name>
        <dbReference type="ChEBI" id="CHEBI:18420"/>
    </cofactor>
</comment>
<comment type="similarity">
    <text evidence="1">Belongs to the helicase family.</text>
</comment>
<dbReference type="InterPro" id="IPR027417">
    <property type="entry name" value="P-loop_NTPase"/>
</dbReference>
<gene>
    <name evidence="5" type="ORF">F53441_4600</name>
</gene>
<keyword evidence="1" id="KW-0378">Hydrolase</keyword>
<dbReference type="SUPFAM" id="SSF52540">
    <property type="entry name" value="P-loop containing nucleoside triphosphate hydrolases"/>
    <property type="match status" value="2"/>
</dbReference>
<evidence type="ECO:0000313" key="6">
    <source>
        <dbReference type="Proteomes" id="UP000605986"/>
    </source>
</evidence>
<feature type="region of interest" description="Disordered" evidence="2">
    <location>
        <begin position="108"/>
        <end position="129"/>
    </location>
</feature>
<comment type="caution">
    <text evidence="5">The sequence shown here is derived from an EMBL/GenBank/DDBJ whole genome shotgun (WGS) entry which is preliminary data.</text>
</comment>
<dbReference type="Pfam" id="PF05970">
    <property type="entry name" value="PIF1"/>
    <property type="match status" value="1"/>
</dbReference>
<dbReference type="CDD" id="cd18809">
    <property type="entry name" value="SF1_C_RecD"/>
    <property type="match status" value="1"/>
</dbReference>
<dbReference type="GO" id="GO:0006281">
    <property type="term" value="P:DNA repair"/>
    <property type="evidence" value="ECO:0007669"/>
    <property type="project" value="UniProtKB-KW"/>
</dbReference>
<dbReference type="Pfam" id="PF21530">
    <property type="entry name" value="Pif1_2B_dom"/>
    <property type="match status" value="1"/>
</dbReference>
<sequence>MGRSRRAPRPPANGPVSDPSNPNLLASVPRPTRKRKVKHDQGPSVRISPKHFKRSSSIISITSSDGKHVPPIPSSSKADAEYWSQQPDFDSDISDGDLLALTQEEPVKVETPSVPPVVEENRPAGDYGEPTLCKEQQDLLDLIMSGCNVFFTGSAGCGKSTVLKAAVRKLREQHKTVYIVAPTGKAALGVNGITTWSYMGWTPDLYNNHLDVLKEKTWRASVGQRLKETDVLVIDEISMVENTQLERINECMKHIRCYHSKFGTYPPDAPAFGGVQLIITGDFCQLPPVKPFATCYDCRLIRSKSVFKCHPCRRSYKEPEKWAFKSSAWAEAKLTTVHLNEIHRQNDREFVRMLQKCRLGLPFTPSERRILENHPCDVTNATQLYCWNNDVEQINFENFDALEVPETCYAALDGFKRQREHEELIPIGELDENGIMKGLKDHPLDAAIEMKEGALVMLRVNLDLEKGLCNGSQGIISGWEKFDFNKLPKTYKRDKDLPFDPDVLGGDFARLRENQIRHFAISQGVKHWPIVKFHNGVERPIYPWCVVNALGATEPYSLLHRTQVPLTLAWALSIHKSQGMTLNRVITNLDGAWIQALKYVALSRVTSIHGLKVEGKRSLSVTDNGDGEVRKFLVENFGLELFK</sequence>
<feature type="domain" description="DNA helicase Pif1-like 2B" evidence="4">
    <location>
        <begin position="449"/>
        <end position="477"/>
    </location>
</feature>
<dbReference type="PANTHER" id="PTHR47642">
    <property type="entry name" value="ATP-DEPENDENT DNA HELICASE"/>
    <property type="match status" value="1"/>
</dbReference>
<evidence type="ECO:0000313" key="5">
    <source>
        <dbReference type="EMBL" id="KAF4452581.1"/>
    </source>
</evidence>
<name>A0A8H4P1K1_9HYPO</name>
<proteinExistence type="inferred from homology"/>
<dbReference type="Proteomes" id="UP000605986">
    <property type="component" value="Unassembled WGS sequence"/>
</dbReference>
<keyword evidence="1" id="KW-0233">DNA recombination</keyword>
<dbReference type="EMBL" id="JAADJG010000182">
    <property type="protein sequence ID" value="KAF4452581.1"/>
    <property type="molecule type" value="Genomic_DNA"/>
</dbReference>
<dbReference type="GO" id="GO:0016787">
    <property type="term" value="F:hydrolase activity"/>
    <property type="evidence" value="ECO:0007669"/>
    <property type="project" value="UniProtKB-KW"/>
</dbReference>
<dbReference type="GO" id="GO:0000723">
    <property type="term" value="P:telomere maintenance"/>
    <property type="evidence" value="ECO:0007669"/>
    <property type="project" value="InterPro"/>
</dbReference>
<dbReference type="GO" id="GO:0006310">
    <property type="term" value="P:DNA recombination"/>
    <property type="evidence" value="ECO:0007669"/>
    <property type="project" value="UniProtKB-KW"/>
</dbReference>
<keyword evidence="1" id="KW-0067">ATP-binding</keyword>
<comment type="catalytic activity">
    <reaction evidence="1">
        <text>ATP + H2O = ADP + phosphate + H(+)</text>
        <dbReference type="Rhea" id="RHEA:13065"/>
        <dbReference type="ChEBI" id="CHEBI:15377"/>
        <dbReference type="ChEBI" id="CHEBI:15378"/>
        <dbReference type="ChEBI" id="CHEBI:30616"/>
        <dbReference type="ChEBI" id="CHEBI:43474"/>
        <dbReference type="ChEBI" id="CHEBI:456216"/>
        <dbReference type="EC" id="5.6.2.3"/>
    </reaction>
</comment>
<dbReference type="PANTHER" id="PTHR47642:SF7">
    <property type="entry name" value="ATP-DEPENDENT DNA HELICASE PIF1"/>
    <property type="match status" value="1"/>
</dbReference>
<evidence type="ECO:0000256" key="1">
    <source>
        <dbReference type="RuleBase" id="RU363044"/>
    </source>
</evidence>
<accession>A0A8H4P1K1</accession>
<dbReference type="InterPro" id="IPR010285">
    <property type="entry name" value="DNA_helicase_pif1-like_DEAD"/>
</dbReference>
<dbReference type="AlphaFoldDB" id="A0A8H4P1K1"/>
<evidence type="ECO:0000259" key="3">
    <source>
        <dbReference type="Pfam" id="PF05970"/>
    </source>
</evidence>
<dbReference type="EC" id="5.6.2.3" evidence="1"/>
<evidence type="ECO:0000256" key="2">
    <source>
        <dbReference type="SAM" id="MobiDB-lite"/>
    </source>
</evidence>
<evidence type="ECO:0000259" key="4">
    <source>
        <dbReference type="Pfam" id="PF21530"/>
    </source>
</evidence>
<dbReference type="InterPro" id="IPR049163">
    <property type="entry name" value="Pif1-like_2B_dom"/>
</dbReference>
<protein>
    <recommendedName>
        <fullName evidence="1">ATP-dependent DNA helicase</fullName>
        <ecNumber evidence="1">5.6.2.3</ecNumber>
    </recommendedName>
</protein>
<keyword evidence="1" id="KW-0234">DNA repair</keyword>
<feature type="region of interest" description="Disordered" evidence="2">
    <location>
        <begin position="1"/>
        <end position="79"/>
    </location>
</feature>
<feature type="compositionally biased region" description="Low complexity" evidence="2">
    <location>
        <begin position="55"/>
        <end position="64"/>
    </location>
</feature>
<keyword evidence="1" id="KW-0547">Nucleotide-binding</keyword>
<feature type="compositionally biased region" description="Low complexity" evidence="2">
    <location>
        <begin position="109"/>
        <end position="118"/>
    </location>
</feature>
<dbReference type="GO" id="GO:0005524">
    <property type="term" value="F:ATP binding"/>
    <property type="evidence" value="ECO:0007669"/>
    <property type="project" value="UniProtKB-KW"/>
</dbReference>
<organism evidence="5 6">
    <name type="scientific">Fusarium austroafricanum</name>
    <dbReference type="NCBI Taxonomy" id="2364996"/>
    <lineage>
        <taxon>Eukaryota</taxon>
        <taxon>Fungi</taxon>
        <taxon>Dikarya</taxon>
        <taxon>Ascomycota</taxon>
        <taxon>Pezizomycotina</taxon>
        <taxon>Sordariomycetes</taxon>
        <taxon>Hypocreomycetidae</taxon>
        <taxon>Hypocreales</taxon>
        <taxon>Nectriaceae</taxon>
        <taxon>Fusarium</taxon>
        <taxon>Fusarium concolor species complex</taxon>
    </lineage>
</organism>
<dbReference type="Gene3D" id="3.40.50.300">
    <property type="entry name" value="P-loop containing nucleotide triphosphate hydrolases"/>
    <property type="match status" value="1"/>
</dbReference>
<feature type="domain" description="DNA helicase Pif1-like DEAD-box helicase" evidence="3">
    <location>
        <begin position="132"/>
        <end position="293"/>
    </location>
</feature>
<keyword evidence="1" id="KW-0227">DNA damage</keyword>
<reference evidence="5" key="1">
    <citation type="submission" date="2020-01" db="EMBL/GenBank/DDBJ databases">
        <title>Identification and distribution of gene clusters putatively required for synthesis of sphingolipid metabolism inhibitors in phylogenetically diverse species of the filamentous fungus Fusarium.</title>
        <authorList>
            <person name="Kim H.-S."/>
            <person name="Busman M."/>
            <person name="Brown D.W."/>
            <person name="Divon H."/>
            <person name="Uhlig S."/>
            <person name="Proctor R.H."/>
        </authorList>
    </citation>
    <scope>NUCLEOTIDE SEQUENCE</scope>
    <source>
        <strain evidence="5">NRRL 53441</strain>
    </source>
</reference>